<keyword evidence="1" id="KW-0732">Signal</keyword>
<dbReference type="SUPFAM" id="SSF51261">
    <property type="entry name" value="Duplicated hybrid motif"/>
    <property type="match status" value="1"/>
</dbReference>
<evidence type="ECO:0000256" key="1">
    <source>
        <dbReference type="ARBA" id="ARBA00022729"/>
    </source>
</evidence>
<evidence type="ECO:0000313" key="5">
    <source>
        <dbReference type="Proteomes" id="UP000178385"/>
    </source>
</evidence>
<reference evidence="4 5" key="1">
    <citation type="journal article" date="2016" name="Nat. Commun.">
        <title>Thousands of microbial genomes shed light on interconnected biogeochemical processes in an aquifer system.</title>
        <authorList>
            <person name="Anantharaman K."/>
            <person name="Brown C.T."/>
            <person name="Hug L.A."/>
            <person name="Sharon I."/>
            <person name="Castelle C.J."/>
            <person name="Probst A.J."/>
            <person name="Thomas B.C."/>
            <person name="Singh A."/>
            <person name="Wilkins M.J."/>
            <person name="Karaoz U."/>
            <person name="Brodie E.L."/>
            <person name="Williams K.H."/>
            <person name="Hubbard S.S."/>
            <person name="Banfield J.F."/>
        </authorList>
    </citation>
    <scope>NUCLEOTIDE SEQUENCE [LARGE SCALE GENOMIC DNA]</scope>
</reference>
<feature type="domain" description="M23ase beta-sheet core" evidence="3">
    <location>
        <begin position="316"/>
        <end position="417"/>
    </location>
</feature>
<dbReference type="InterPro" id="IPR011055">
    <property type="entry name" value="Dup_hybrid_motif"/>
</dbReference>
<dbReference type="InterPro" id="IPR050570">
    <property type="entry name" value="Cell_wall_metabolism_enzyme"/>
</dbReference>
<keyword evidence="2" id="KW-0175">Coiled coil</keyword>
<dbReference type="Pfam" id="PF01551">
    <property type="entry name" value="Peptidase_M23"/>
    <property type="match status" value="1"/>
</dbReference>
<gene>
    <name evidence="4" type="ORF">A2840_02285</name>
</gene>
<dbReference type="Gene3D" id="2.70.70.10">
    <property type="entry name" value="Glucose Permease (Domain IIA)"/>
    <property type="match status" value="1"/>
</dbReference>
<dbReference type="Gene3D" id="6.10.250.3150">
    <property type="match status" value="1"/>
</dbReference>
<protein>
    <recommendedName>
        <fullName evidence="3">M23ase beta-sheet core domain-containing protein</fullName>
    </recommendedName>
</protein>
<evidence type="ECO:0000313" key="4">
    <source>
        <dbReference type="EMBL" id="OGY48166.1"/>
    </source>
</evidence>
<dbReference type="GO" id="GO:0004222">
    <property type="term" value="F:metalloendopeptidase activity"/>
    <property type="evidence" value="ECO:0007669"/>
    <property type="project" value="TreeGrafter"/>
</dbReference>
<dbReference type="InterPro" id="IPR016047">
    <property type="entry name" value="M23ase_b-sheet_dom"/>
</dbReference>
<proteinExistence type="predicted"/>
<dbReference type="EMBL" id="MHIG01000003">
    <property type="protein sequence ID" value="OGY48166.1"/>
    <property type="molecule type" value="Genomic_DNA"/>
</dbReference>
<dbReference type="AlphaFoldDB" id="A0A1G1Y8K3"/>
<sequence length="422" mass="48156">MFWQSLRNKKQKSTLRVLTYNALFGIGLIGALFFLSLPAATAQEEADIGQLNNEIEDHRREIDKLQKEIDAFKEQIELKRREVSSLNQQVALLENQLAKLELDIQTTELKIEQTTLEIDALNLKILDTEKRVALQKEKIGAYINLIDRNDQANLLEVLLVNDSFSELFDYYQHTQEIHGSLNDTLTQLKLAKQDLEIQKSNLEEKRTQEETLKKELVSQRDELDERSNAQEFLLFQTRLTQKQYQNYVYQLQLEQQQINSDIATLEKRVREELEAREAQERFNDFGPARLAWPVINNGITAYFHDPDYPFRYIFEHPAIDIRAGQGTTVRAAESGYVARVKFAGDKSYAYIMLIHNDGLSTVYGHISKPLVGVDEYVTKGQPIALSGGAPGSVGAGNLSTGPHLHLEVRLDGIPVNPLEYLP</sequence>
<feature type="coiled-coil region" evidence="2">
    <location>
        <begin position="41"/>
        <end position="138"/>
    </location>
</feature>
<dbReference type="Proteomes" id="UP000178385">
    <property type="component" value="Unassembled WGS sequence"/>
</dbReference>
<accession>A0A1G1Y8K3</accession>
<comment type="caution">
    <text evidence="4">The sequence shown here is derived from an EMBL/GenBank/DDBJ whole genome shotgun (WGS) entry which is preliminary data.</text>
</comment>
<name>A0A1G1Y8K3_9BACT</name>
<dbReference type="CDD" id="cd12797">
    <property type="entry name" value="M23_peptidase"/>
    <property type="match status" value="1"/>
</dbReference>
<organism evidence="4 5">
    <name type="scientific">Candidatus Buchananbacteria bacterium RIFCSPHIGHO2_01_FULL_47_11b</name>
    <dbReference type="NCBI Taxonomy" id="1797537"/>
    <lineage>
        <taxon>Bacteria</taxon>
        <taxon>Candidatus Buchananiibacteriota</taxon>
    </lineage>
</organism>
<dbReference type="PANTHER" id="PTHR21666">
    <property type="entry name" value="PEPTIDASE-RELATED"/>
    <property type="match status" value="1"/>
</dbReference>
<evidence type="ECO:0000256" key="2">
    <source>
        <dbReference type="SAM" id="Coils"/>
    </source>
</evidence>
<dbReference type="PANTHER" id="PTHR21666:SF289">
    <property type="entry name" value="L-ALA--D-GLU ENDOPEPTIDASE"/>
    <property type="match status" value="1"/>
</dbReference>
<evidence type="ECO:0000259" key="3">
    <source>
        <dbReference type="Pfam" id="PF01551"/>
    </source>
</evidence>
<feature type="coiled-coil region" evidence="2">
    <location>
        <begin position="185"/>
        <end position="222"/>
    </location>
</feature>